<evidence type="ECO:0000256" key="2">
    <source>
        <dbReference type="ARBA" id="ARBA00023187"/>
    </source>
</evidence>
<dbReference type="InterPro" id="IPR036322">
    <property type="entry name" value="WD40_repeat_dom_sf"/>
</dbReference>
<keyword evidence="8" id="KW-1185">Reference proteome</keyword>
<dbReference type="PANTHER" id="PTHR22848">
    <property type="entry name" value="WD40 REPEAT PROTEIN"/>
    <property type="match status" value="1"/>
</dbReference>
<dbReference type="OrthoDB" id="538223at2759"/>
<dbReference type="Proteomes" id="UP001152797">
    <property type="component" value="Unassembled WGS sequence"/>
</dbReference>
<evidence type="ECO:0000256" key="3">
    <source>
        <dbReference type="ARBA" id="ARBA00025801"/>
    </source>
</evidence>
<dbReference type="InterPro" id="IPR015943">
    <property type="entry name" value="WD40/YVTN_repeat-like_dom_sf"/>
</dbReference>
<dbReference type="PROSITE" id="PS50082">
    <property type="entry name" value="WD_REPEATS_2"/>
    <property type="match status" value="4"/>
</dbReference>
<evidence type="ECO:0000256" key="1">
    <source>
        <dbReference type="ARBA" id="ARBA00022664"/>
    </source>
</evidence>
<reference evidence="6" key="1">
    <citation type="submission" date="2022-10" db="EMBL/GenBank/DDBJ databases">
        <authorList>
            <person name="Chen Y."/>
            <person name="Dougan E. K."/>
            <person name="Chan C."/>
            <person name="Rhodes N."/>
            <person name="Thang M."/>
        </authorList>
    </citation>
    <scope>NUCLEOTIDE SEQUENCE</scope>
</reference>
<dbReference type="PROSITE" id="PS50897">
    <property type="entry name" value="CTLH"/>
    <property type="match status" value="1"/>
</dbReference>
<accession>A0A9P1M3Y5</accession>
<dbReference type="Pfam" id="PF23410">
    <property type="entry name" value="Beta-prop_VPS8"/>
    <property type="match status" value="1"/>
</dbReference>
<comment type="similarity">
    <text evidence="3">Belongs to the WD repeat SMU1 family.</text>
</comment>
<dbReference type="SUPFAM" id="SSF50978">
    <property type="entry name" value="WD40 repeat-like"/>
    <property type="match status" value="1"/>
</dbReference>
<keyword evidence="4" id="KW-0853">WD repeat</keyword>
<protein>
    <recommendedName>
        <fullName evidence="5">CTLH domain-containing protein</fullName>
    </recommendedName>
</protein>
<feature type="repeat" description="WD" evidence="4">
    <location>
        <begin position="602"/>
        <end position="643"/>
    </location>
</feature>
<feature type="repeat" description="WD" evidence="4">
    <location>
        <begin position="560"/>
        <end position="601"/>
    </location>
</feature>
<organism evidence="6">
    <name type="scientific">Cladocopium goreaui</name>
    <dbReference type="NCBI Taxonomy" id="2562237"/>
    <lineage>
        <taxon>Eukaryota</taxon>
        <taxon>Sar</taxon>
        <taxon>Alveolata</taxon>
        <taxon>Dinophyceae</taxon>
        <taxon>Suessiales</taxon>
        <taxon>Symbiodiniaceae</taxon>
        <taxon>Cladocopium</taxon>
    </lineage>
</organism>
<evidence type="ECO:0000313" key="6">
    <source>
        <dbReference type="EMBL" id="CAI4020286.1"/>
    </source>
</evidence>
<dbReference type="EMBL" id="CAMXCT030006800">
    <property type="protein sequence ID" value="CAL4807598.1"/>
    <property type="molecule type" value="Genomic_DNA"/>
</dbReference>
<dbReference type="GO" id="GO:0000398">
    <property type="term" value="P:mRNA splicing, via spliceosome"/>
    <property type="evidence" value="ECO:0007669"/>
    <property type="project" value="InterPro"/>
</dbReference>
<gene>
    <name evidence="6" type="ORF">C1SCF055_LOCUS44713</name>
</gene>
<sequence>MSWRLFALASDDKVGTGPKNSELMQLGDQLADEMSTKTGRRMAESTSCRGRRALMPKLSLANNGSCVEYDGPAAAERLHTCFAQQRLEETVTALGKHNMNAPKSICGSCDDANDVKHSGQAKAPAEPQLQSLLHHVQMPQNVPPIPKAVQSEDLIGVGIPEVLLKSRSGEAPQLENFVLRAASRNGNRRQSRRSPSLAEPTGIALRPFRRSGIFGGNDHHSDSRWGDEAWLERRVLKQRQQRPQPGVVTGGSDVIGVWEFTVGFTVGLLTEELRFCKENSLFRTLQCLQEESRVSLNAVDSLDALLSDINKGHWDSVLQAVSYLSLPANILQDLYSQVVLELAELREVETAHHLLRETAPMSSLKQANPERYLRIEALVKKNHFDAGEAYEGLTKEKIRGNLAQSVSKHVQVAPPSRLLALVGQAMKWQQHVGLLPKNARIDVFRGVAKDSEVEAELCPTMVARTVKFGEKSHPECVAFSPDGQFCVSGSVDGFVEVWDHQTGTLRKDLQYQDEGSFMMHEKAVIAVAFNKDSELLASGSQDGQIKVWRVATGQCVRRYEKAHNEGVTCITWSKDSTQLLTGSFDFTARAHGIKSGKTLKEFRGHKSYVNSAMYTKDSSRVVTASSDSHVIVFDAKTTEILNTLTPPPPAHCSSIMDYAVNSAIVAPKIPGYAENEDLIFVCTRTNTILLMNLAGQVLKSFCSGKRDKGDFVAMTISPKGEWLHAVAEDNTLYCFSVASGGLEQTLKVAEKEVIGLAHHPSRNVIAGFSGDGTLVFMRA</sequence>
<dbReference type="SMART" id="SM00668">
    <property type="entry name" value="CTLH"/>
    <property type="match status" value="1"/>
</dbReference>
<dbReference type="InterPro" id="IPR006595">
    <property type="entry name" value="CTLH_C"/>
</dbReference>
<dbReference type="AlphaFoldDB" id="A0A9P1M3Y5"/>
<dbReference type="Pfam" id="PF00400">
    <property type="entry name" value="WD40"/>
    <property type="match status" value="1"/>
</dbReference>
<feature type="domain" description="CTLH" evidence="5">
    <location>
        <begin position="298"/>
        <end position="350"/>
    </location>
</feature>
<dbReference type="InterPro" id="IPR006594">
    <property type="entry name" value="LisH"/>
</dbReference>
<feature type="repeat" description="WD" evidence="4">
    <location>
        <begin position="517"/>
        <end position="558"/>
    </location>
</feature>
<evidence type="ECO:0000259" key="5">
    <source>
        <dbReference type="PROSITE" id="PS50897"/>
    </source>
</evidence>
<dbReference type="InterPro" id="IPR045184">
    <property type="entry name" value="SMU1"/>
</dbReference>
<dbReference type="CDD" id="cd00200">
    <property type="entry name" value="WD40"/>
    <property type="match status" value="1"/>
</dbReference>
<name>A0A9P1M3Y5_9DINO</name>
<dbReference type="PROSITE" id="PS50896">
    <property type="entry name" value="LISH"/>
    <property type="match status" value="1"/>
</dbReference>
<keyword evidence="2" id="KW-0508">mRNA splicing</keyword>
<dbReference type="PROSITE" id="PS50294">
    <property type="entry name" value="WD_REPEATS_REGION"/>
    <property type="match status" value="3"/>
</dbReference>
<dbReference type="EMBL" id="CAMXCT020006800">
    <property type="protein sequence ID" value="CAL1173661.1"/>
    <property type="molecule type" value="Genomic_DNA"/>
</dbReference>
<dbReference type="InterPro" id="IPR001680">
    <property type="entry name" value="WD40_rpt"/>
</dbReference>
<comment type="caution">
    <text evidence="6">The sequence shown here is derived from an EMBL/GenBank/DDBJ whole genome shotgun (WGS) entry which is preliminary data.</text>
</comment>
<evidence type="ECO:0000256" key="4">
    <source>
        <dbReference type="PROSITE-ProRule" id="PRU00221"/>
    </source>
</evidence>
<dbReference type="SMART" id="SM00320">
    <property type="entry name" value="WD40"/>
    <property type="match status" value="6"/>
</dbReference>
<dbReference type="EMBL" id="CAMXCT010006800">
    <property type="protein sequence ID" value="CAI4020286.1"/>
    <property type="molecule type" value="Genomic_DNA"/>
</dbReference>
<proteinExistence type="inferred from homology"/>
<keyword evidence="1" id="KW-0507">mRNA processing</keyword>
<dbReference type="Gene3D" id="2.130.10.10">
    <property type="entry name" value="YVTN repeat-like/Quinoprotein amine dehydrogenase"/>
    <property type="match status" value="1"/>
</dbReference>
<reference evidence="7 8" key="2">
    <citation type="submission" date="2024-05" db="EMBL/GenBank/DDBJ databases">
        <authorList>
            <person name="Chen Y."/>
            <person name="Shah S."/>
            <person name="Dougan E. K."/>
            <person name="Thang M."/>
            <person name="Chan C."/>
        </authorList>
    </citation>
    <scope>NUCLEOTIDE SEQUENCE [LARGE SCALE GENOMIC DNA]</scope>
</reference>
<feature type="repeat" description="WD" evidence="4">
    <location>
        <begin position="477"/>
        <end position="508"/>
    </location>
</feature>
<evidence type="ECO:0000313" key="8">
    <source>
        <dbReference type="Proteomes" id="UP001152797"/>
    </source>
</evidence>
<evidence type="ECO:0000313" key="7">
    <source>
        <dbReference type="EMBL" id="CAL4807598.1"/>
    </source>
</evidence>